<organism evidence="1 2">
    <name type="scientific">Trifolium medium</name>
    <dbReference type="NCBI Taxonomy" id="97028"/>
    <lineage>
        <taxon>Eukaryota</taxon>
        <taxon>Viridiplantae</taxon>
        <taxon>Streptophyta</taxon>
        <taxon>Embryophyta</taxon>
        <taxon>Tracheophyta</taxon>
        <taxon>Spermatophyta</taxon>
        <taxon>Magnoliopsida</taxon>
        <taxon>eudicotyledons</taxon>
        <taxon>Gunneridae</taxon>
        <taxon>Pentapetalae</taxon>
        <taxon>rosids</taxon>
        <taxon>fabids</taxon>
        <taxon>Fabales</taxon>
        <taxon>Fabaceae</taxon>
        <taxon>Papilionoideae</taxon>
        <taxon>50 kb inversion clade</taxon>
        <taxon>NPAAA clade</taxon>
        <taxon>Hologalegina</taxon>
        <taxon>IRL clade</taxon>
        <taxon>Trifolieae</taxon>
        <taxon>Trifolium</taxon>
    </lineage>
</organism>
<protein>
    <submittedName>
        <fullName evidence="1">Uncharacterized protein</fullName>
    </submittedName>
</protein>
<evidence type="ECO:0000313" key="1">
    <source>
        <dbReference type="EMBL" id="MCI63465.1"/>
    </source>
</evidence>
<sequence>TMEEAATLAAELLGVTYEFALQETSHQRGGYFTQQ</sequence>
<proteinExistence type="predicted"/>
<evidence type="ECO:0000313" key="2">
    <source>
        <dbReference type="Proteomes" id="UP000265520"/>
    </source>
</evidence>
<dbReference type="AlphaFoldDB" id="A0A392TUF6"/>
<reference evidence="1 2" key="1">
    <citation type="journal article" date="2018" name="Front. Plant Sci.">
        <title>Red Clover (Trifolium pratense) and Zigzag Clover (T. medium) - A Picture of Genomic Similarities and Differences.</title>
        <authorList>
            <person name="Dluhosova J."/>
            <person name="Istvanek J."/>
            <person name="Nedelnik J."/>
            <person name="Repkova J."/>
        </authorList>
    </citation>
    <scope>NUCLEOTIDE SEQUENCE [LARGE SCALE GENOMIC DNA]</scope>
    <source>
        <strain evidence="2">cv. 10/8</strain>
        <tissue evidence="1">Leaf</tissue>
    </source>
</reference>
<name>A0A392TUF6_9FABA</name>
<dbReference type="Proteomes" id="UP000265520">
    <property type="component" value="Unassembled WGS sequence"/>
</dbReference>
<comment type="caution">
    <text evidence="1">The sequence shown here is derived from an EMBL/GenBank/DDBJ whole genome shotgun (WGS) entry which is preliminary data.</text>
</comment>
<accession>A0A392TUF6</accession>
<dbReference type="EMBL" id="LXQA010637670">
    <property type="protein sequence ID" value="MCI63465.1"/>
    <property type="molecule type" value="Genomic_DNA"/>
</dbReference>
<feature type="non-terminal residue" evidence="1">
    <location>
        <position position="1"/>
    </location>
</feature>
<keyword evidence="2" id="KW-1185">Reference proteome</keyword>